<keyword evidence="2 7" id="KW-0285">Flavoprotein</keyword>
<feature type="binding site" evidence="7">
    <location>
        <position position="56"/>
    </location>
    <ligand>
        <name>glyoxylate</name>
        <dbReference type="ChEBI" id="CHEBI:36655"/>
    </ligand>
</feature>
<organism evidence="9 10">
    <name type="scientific">Chloropicon roscoffensis</name>
    <dbReference type="NCBI Taxonomy" id="1461544"/>
    <lineage>
        <taxon>Eukaryota</taxon>
        <taxon>Viridiplantae</taxon>
        <taxon>Chlorophyta</taxon>
        <taxon>Chloropicophyceae</taxon>
        <taxon>Chloropicales</taxon>
        <taxon>Chloropicaceae</taxon>
        <taxon>Chloropicon</taxon>
    </lineage>
</organism>
<dbReference type="InterPro" id="IPR037396">
    <property type="entry name" value="FMN_HAD"/>
</dbReference>
<dbReference type="FunFam" id="3.20.20.70:FF:000029">
    <property type="entry name" value="L-lactate dehydrogenase"/>
    <property type="match status" value="1"/>
</dbReference>
<dbReference type="EMBL" id="CP151506">
    <property type="protein sequence ID" value="WZN62799.1"/>
    <property type="molecule type" value="Genomic_DNA"/>
</dbReference>
<dbReference type="Proteomes" id="UP001472866">
    <property type="component" value="Chromosome 06"/>
</dbReference>
<dbReference type="PANTHER" id="PTHR10578:SF149">
    <property type="entry name" value="2-HYDROXYACID OXIDASE 2"/>
    <property type="match status" value="1"/>
</dbReference>
<keyword evidence="3 7" id="KW-0288">FMN</keyword>
<keyword evidence="10" id="KW-1185">Reference proteome</keyword>
<protein>
    <submittedName>
        <fullName evidence="9">L-lactate dehydrogenase</fullName>
    </submittedName>
</protein>
<keyword evidence="4" id="KW-0560">Oxidoreductase</keyword>
<evidence type="ECO:0000256" key="2">
    <source>
        <dbReference type="ARBA" id="ARBA00022630"/>
    </source>
</evidence>
<evidence type="ECO:0000256" key="6">
    <source>
        <dbReference type="PIRSR" id="PIRSR000138-1"/>
    </source>
</evidence>
<evidence type="ECO:0000259" key="8">
    <source>
        <dbReference type="PROSITE" id="PS51349"/>
    </source>
</evidence>
<gene>
    <name evidence="9" type="ORF">HKI87_06g43410</name>
</gene>
<evidence type="ECO:0000256" key="7">
    <source>
        <dbReference type="PIRSR" id="PIRSR000138-2"/>
    </source>
</evidence>
<dbReference type="InterPro" id="IPR013785">
    <property type="entry name" value="Aldolase_TIM"/>
</dbReference>
<dbReference type="InterPro" id="IPR000262">
    <property type="entry name" value="FMN-dep_DH"/>
</dbReference>
<dbReference type="Pfam" id="PF01070">
    <property type="entry name" value="FMN_dh"/>
    <property type="match status" value="1"/>
</dbReference>
<feature type="domain" description="FMN hydroxy acid dehydrogenase" evidence="8">
    <location>
        <begin position="30"/>
        <end position="412"/>
    </location>
</feature>
<reference evidence="9 10" key="1">
    <citation type="submission" date="2024-03" db="EMBL/GenBank/DDBJ databases">
        <title>Complete genome sequence of the green alga Chloropicon roscoffensis RCC1871.</title>
        <authorList>
            <person name="Lemieux C."/>
            <person name="Pombert J.-F."/>
            <person name="Otis C."/>
            <person name="Turmel M."/>
        </authorList>
    </citation>
    <scope>NUCLEOTIDE SEQUENCE [LARGE SCALE GENOMIC DNA]</scope>
    <source>
        <strain evidence="9 10">RCC1871</strain>
    </source>
</reference>
<feature type="binding site" evidence="7">
    <location>
        <position position="191"/>
    </location>
    <ligand>
        <name>FMN</name>
        <dbReference type="ChEBI" id="CHEBI:58210"/>
    </ligand>
</feature>
<feature type="binding site" evidence="7">
    <location>
        <position position="310"/>
    </location>
    <ligand>
        <name>glyoxylate</name>
        <dbReference type="ChEBI" id="CHEBI:36655"/>
    </ligand>
</feature>
<dbReference type="PROSITE" id="PS00557">
    <property type="entry name" value="FMN_HYDROXY_ACID_DH_1"/>
    <property type="match status" value="1"/>
</dbReference>
<feature type="binding site" evidence="7">
    <location>
        <position position="163"/>
    </location>
    <ligand>
        <name>FMN</name>
        <dbReference type="ChEBI" id="CHEBI:58210"/>
    </ligand>
</feature>
<dbReference type="PANTHER" id="PTHR10578">
    <property type="entry name" value="S -2-HYDROXY-ACID OXIDASE-RELATED"/>
    <property type="match status" value="1"/>
</dbReference>
<feature type="binding site" evidence="7">
    <location>
        <position position="165"/>
    </location>
    <ligand>
        <name>glyoxylate</name>
        <dbReference type="ChEBI" id="CHEBI:36655"/>
    </ligand>
</feature>
<feature type="active site" description="Proton acceptor" evidence="6">
    <location>
        <position position="307"/>
    </location>
</feature>
<evidence type="ECO:0000313" key="9">
    <source>
        <dbReference type="EMBL" id="WZN62799.1"/>
    </source>
</evidence>
<dbReference type="PROSITE" id="PS51349">
    <property type="entry name" value="FMN_HYDROXY_ACID_DH_2"/>
    <property type="match status" value="1"/>
</dbReference>
<evidence type="ECO:0000256" key="5">
    <source>
        <dbReference type="ARBA" id="ARBA00024042"/>
    </source>
</evidence>
<evidence type="ECO:0000256" key="3">
    <source>
        <dbReference type="ARBA" id="ARBA00022643"/>
    </source>
</evidence>
<dbReference type="PIRSF" id="PIRSF000138">
    <property type="entry name" value="Al-hdrx_acd_dh"/>
    <property type="match status" value="1"/>
</dbReference>
<dbReference type="CDD" id="cd02809">
    <property type="entry name" value="alpha_hydroxyacid_oxid_FMN"/>
    <property type="match status" value="1"/>
</dbReference>
<dbReference type="SUPFAM" id="SSF51395">
    <property type="entry name" value="FMN-linked oxidoreductases"/>
    <property type="match status" value="1"/>
</dbReference>
<feature type="binding site" evidence="7">
    <location>
        <position position="305"/>
    </location>
    <ligand>
        <name>FMN</name>
        <dbReference type="ChEBI" id="CHEBI:58210"/>
    </ligand>
</feature>
<name>A0AAX4PA80_9CHLO</name>
<feature type="binding site" evidence="7">
    <location>
        <begin position="111"/>
        <end position="113"/>
    </location>
    <ligand>
        <name>FMN</name>
        <dbReference type="ChEBI" id="CHEBI:58210"/>
    </ligand>
</feature>
<dbReference type="InterPro" id="IPR012133">
    <property type="entry name" value="Alpha-hydoxy_acid_DH_FMN"/>
</dbReference>
<dbReference type="GO" id="GO:0016614">
    <property type="term" value="F:oxidoreductase activity, acting on CH-OH group of donors"/>
    <property type="evidence" value="ECO:0007669"/>
    <property type="project" value="UniProtKB-ARBA"/>
</dbReference>
<accession>A0AAX4PA80</accession>
<evidence type="ECO:0000256" key="4">
    <source>
        <dbReference type="ARBA" id="ARBA00023002"/>
    </source>
</evidence>
<dbReference type="Gene3D" id="3.20.20.70">
    <property type="entry name" value="Aldolase class I"/>
    <property type="match status" value="1"/>
</dbReference>
<dbReference type="GO" id="GO:0010181">
    <property type="term" value="F:FMN binding"/>
    <property type="evidence" value="ECO:0007669"/>
    <property type="project" value="InterPro"/>
</dbReference>
<comment type="cofactor">
    <cofactor evidence="1">
        <name>FMN</name>
        <dbReference type="ChEBI" id="CHEBI:58210"/>
    </cofactor>
</comment>
<evidence type="ECO:0000256" key="1">
    <source>
        <dbReference type="ARBA" id="ARBA00001917"/>
    </source>
</evidence>
<comment type="similarity">
    <text evidence="5">Belongs to the FMN-dependent alpha-hydroxy acid dehydrogenase family.</text>
</comment>
<dbReference type="AlphaFoldDB" id="A0AAX4PA80"/>
<sequence>MAFIHKLGLNKFFRLFNPIVEPIVNAPAKARLAKCCNTWDLRKAAEKRTHQMCFGYLDSGADDEIAIERSRSQFSEYECHYRVLAGNSPETLDMSTKIFGRDVSLPFFCCPTAGHRMFHNLGEKATAAAAAEKGILFGLSSLATTSVEDIGKVFPKSLPKVFQLYLWKDKGLNRALLQQAREHGYDACALTADFTWFGKRERDIRNGFSVPPSYSLAQIYGAVKRPAWTWDLLCNDVYTYANISKDVPAESMAAFVNSQLCPDFSWQDAEWLANEWGGELALKGVVRQDDAVRALDHGFTSLWVSNHGGRQLETSVPTIDALPGIRQAVGDDVEIILDGGVMRGTDIAKAIALGADAVGCGKAYLYGLAAGGKEGVVKAIDILEDELERAMGLLGAASVQELKERGPELIRRRNTSSWPPPGFAYSVPTRTPQVVDSKFAVRE</sequence>
<feature type="binding site" evidence="7">
    <location>
        <position position="140"/>
    </location>
    <ligand>
        <name>FMN</name>
        <dbReference type="ChEBI" id="CHEBI:58210"/>
    </ligand>
</feature>
<proteinExistence type="inferred from homology"/>
<dbReference type="InterPro" id="IPR008259">
    <property type="entry name" value="FMN_hydac_DH_AS"/>
</dbReference>
<evidence type="ECO:0000313" key="10">
    <source>
        <dbReference type="Proteomes" id="UP001472866"/>
    </source>
</evidence>
<feature type="binding site" evidence="7">
    <location>
        <position position="307"/>
    </location>
    <ligand>
        <name>glyoxylate</name>
        <dbReference type="ChEBI" id="CHEBI:36655"/>
    </ligand>
</feature>
<feature type="binding site" evidence="7">
    <location>
        <position position="283"/>
    </location>
    <ligand>
        <name>FMN</name>
        <dbReference type="ChEBI" id="CHEBI:58210"/>
    </ligand>
</feature>
<feature type="binding site" evidence="7">
    <location>
        <position position="200"/>
    </location>
    <ligand>
        <name>glyoxylate</name>
        <dbReference type="ChEBI" id="CHEBI:36655"/>
    </ligand>
</feature>